<dbReference type="AlphaFoldDB" id="M0CYN0"/>
<gene>
    <name evidence="1" type="ORF">C475_07525</name>
</gene>
<dbReference type="InterPro" id="IPR055951">
    <property type="entry name" value="DUF7529"/>
</dbReference>
<organism evidence="1 2">
    <name type="scientific">Halosimplex carlsbadense 2-9-1</name>
    <dbReference type="NCBI Taxonomy" id="797114"/>
    <lineage>
        <taxon>Archaea</taxon>
        <taxon>Methanobacteriati</taxon>
        <taxon>Methanobacteriota</taxon>
        <taxon>Stenosarchaea group</taxon>
        <taxon>Halobacteria</taxon>
        <taxon>Halobacteriales</taxon>
        <taxon>Haloarculaceae</taxon>
        <taxon>Halosimplex</taxon>
    </lineage>
</organism>
<dbReference type="EMBL" id="AOIU01000013">
    <property type="protein sequence ID" value="ELZ27753.1"/>
    <property type="molecule type" value="Genomic_DNA"/>
</dbReference>
<reference evidence="1 2" key="1">
    <citation type="journal article" date="2014" name="PLoS Genet.">
        <title>Phylogenetically driven sequencing of extremely halophilic archaea reveals strategies for static and dynamic osmo-response.</title>
        <authorList>
            <person name="Becker E.A."/>
            <person name="Seitzer P.M."/>
            <person name="Tritt A."/>
            <person name="Larsen D."/>
            <person name="Krusor M."/>
            <person name="Yao A.I."/>
            <person name="Wu D."/>
            <person name="Madern D."/>
            <person name="Eisen J.A."/>
            <person name="Darling A.E."/>
            <person name="Facciotti M.T."/>
        </authorList>
    </citation>
    <scope>NUCLEOTIDE SEQUENCE [LARGE SCALE GENOMIC DNA]</scope>
    <source>
        <strain evidence="1 2">2-9-1</strain>
    </source>
</reference>
<sequence>MRDKGPADPAENPFHRVTADWRAVVEDMHATASDYREAGWTAVTVHPGDVTVLTGEPRTAAEQTGESEPEPRRLGFDVVVPGDEFEAFQAAMADRSIEECTVFAATGSGVVYLVVALEAADRETVGIVPLYYDESDREALVDAAREYGLYTHVRPLQDDTVVTVEHEAFDPFFPEVDSA</sequence>
<evidence type="ECO:0000313" key="1">
    <source>
        <dbReference type="EMBL" id="ELZ27753.1"/>
    </source>
</evidence>
<dbReference type="Proteomes" id="UP000011626">
    <property type="component" value="Unassembled WGS sequence"/>
</dbReference>
<keyword evidence="2" id="KW-1185">Reference proteome</keyword>
<evidence type="ECO:0000313" key="2">
    <source>
        <dbReference type="Proteomes" id="UP000011626"/>
    </source>
</evidence>
<dbReference type="OrthoDB" id="325206at2157"/>
<dbReference type="eggNOG" id="arCOG02977">
    <property type="taxonomic scope" value="Archaea"/>
</dbReference>
<protein>
    <submittedName>
        <fullName evidence="1">Uncharacterized protein</fullName>
    </submittedName>
</protein>
<accession>M0CYN0</accession>
<dbReference type="STRING" id="797114.C475_07525"/>
<name>M0CYN0_9EURY</name>
<proteinExistence type="predicted"/>
<dbReference type="Pfam" id="PF24373">
    <property type="entry name" value="DUF7529"/>
    <property type="match status" value="1"/>
</dbReference>
<dbReference type="RefSeq" id="WP_006883179.1">
    <property type="nucleotide sequence ID" value="NZ_AOIU01000013.1"/>
</dbReference>
<dbReference type="PATRIC" id="fig|797114.5.peg.1536"/>
<comment type="caution">
    <text evidence="1">The sequence shown here is derived from an EMBL/GenBank/DDBJ whole genome shotgun (WGS) entry which is preliminary data.</text>
</comment>